<dbReference type="CDD" id="cd15482">
    <property type="entry name" value="Sialidase_non-viral"/>
    <property type="match status" value="1"/>
</dbReference>
<dbReference type="SUPFAM" id="SSF50939">
    <property type="entry name" value="Sialidases"/>
    <property type="match status" value="1"/>
</dbReference>
<dbReference type="InterPro" id="IPR008979">
    <property type="entry name" value="Galactose-bd-like_sf"/>
</dbReference>
<sequence>MGRWYTLCRRLTALAAVFMMVFCFVIPVSAKTTENGVAVYVSDNESTFDPGGATYSRIICLKNSGSANGTLLCTYDQLKNVTVDMDDGTSVSKQVYPIYKSTDNGDNWQLISNVYDKEYGLLRTSQPCLYELPVQVGDMPAGTILLAGNIFDDDPYTQSRIVLYKSMDGGYTWTFLSEVDNGGACIYDPSTTSTTTTVWEPFLGMSESGDLVCYYSDERQKSDGVLQAVSLKTSSDGVNWSGLTNVAAINNTSDRPGMITVTKLPNGKYMATYEMVNRPSLSKNNAVVYCKFSDDGVTWDAGSLGTRVALADGRGIGSSPYVKWIDAGGPNGMVVISAKWGTDSSDSISGGQNFYVNYNLGRGSWERLPMAVTYDYNDLAGGYFSGFSQSFDVSPDNSTLYQATNVENFSNAKTIDGVSYNLNDVRVGTLPLKGSIYEAEKATITNAQAGNAVDASNGLEVQYINESDSSVDFQNIKVENSGNYNILVRYSNGEGIEASHMVTVNGTQIGTVNYPVTVNWDRYLWSGFSCYLNAGTNSIKFSKDVGFAELDCIQVSETSNDFAIINKNSGKYLEIKSALTNEGAESGQWGITDHWCQKWNFEDAGNGSYRIKNMNSGLYLDIESESTVDGAKAIQSSYAERDSQIWLLEETEEGYCHIVNKNSGKYLEVFSNSTEDGASVGQWGITDYGCQEWMLVKEGIH</sequence>
<dbReference type="InterPro" id="IPR035992">
    <property type="entry name" value="Ricin_B-like_lectins"/>
</dbReference>
<dbReference type="PROSITE" id="PS51175">
    <property type="entry name" value="CBM6"/>
    <property type="match status" value="1"/>
</dbReference>
<dbReference type="InterPro" id="IPR036278">
    <property type="entry name" value="Sialidase_sf"/>
</dbReference>
<comment type="caution">
    <text evidence="3">The sequence shown here is derived from an EMBL/GenBank/DDBJ whole genome shotgun (WGS) entry which is preliminary data.</text>
</comment>
<dbReference type="SUPFAM" id="SSF50370">
    <property type="entry name" value="Ricin B-like lectins"/>
    <property type="match status" value="1"/>
</dbReference>
<protein>
    <recommendedName>
        <fullName evidence="2">CBM6 domain-containing protein</fullName>
    </recommendedName>
</protein>
<accession>A0ABQ0B3B6</accession>
<dbReference type="EMBL" id="BAABYW010000001">
    <property type="protein sequence ID" value="GAA6405951.1"/>
    <property type="molecule type" value="Genomic_DNA"/>
</dbReference>
<feature type="domain" description="CBM6" evidence="2">
    <location>
        <begin position="435"/>
        <end position="556"/>
    </location>
</feature>
<dbReference type="SUPFAM" id="SSF49785">
    <property type="entry name" value="Galactose-binding domain-like"/>
    <property type="match status" value="1"/>
</dbReference>
<dbReference type="Gene3D" id="2.60.120.260">
    <property type="entry name" value="Galactose-binding domain-like"/>
    <property type="match status" value="1"/>
</dbReference>
<evidence type="ECO:0000259" key="2">
    <source>
        <dbReference type="PROSITE" id="PS51175"/>
    </source>
</evidence>
<dbReference type="PANTHER" id="PTHR38792:SF3">
    <property type="entry name" value="BNR_ASP-BOX REPEAT DOMAIN PROTEIN (AFU_ORTHOLOGUE AFUA_7G06430)-RELATED"/>
    <property type="match status" value="1"/>
</dbReference>
<reference evidence="3 4" key="1">
    <citation type="submission" date="2024-04" db="EMBL/GenBank/DDBJ databases">
        <title>Defined microbial consortia suppress multidrug-resistant proinflammatory Enterobacteriaceae via ecological control.</title>
        <authorList>
            <person name="Furuichi M."/>
            <person name="Kawaguchi T."/>
            <person name="Pust M."/>
            <person name="Yasuma K."/>
            <person name="Plichta D."/>
            <person name="Hasegawa N."/>
            <person name="Ohya T."/>
            <person name="Bhattarai S."/>
            <person name="Sasajima S."/>
            <person name="Aoto Y."/>
            <person name="Tuganbaev T."/>
            <person name="Yaginuma M."/>
            <person name="Ueda M."/>
            <person name="Okahashi N."/>
            <person name="Amafuji K."/>
            <person name="Kiridooshi Y."/>
            <person name="Sugita K."/>
            <person name="Strazar M."/>
            <person name="Skelly A."/>
            <person name="Suda W."/>
            <person name="Hattori M."/>
            <person name="Nakamoto N."/>
            <person name="Caballero S."/>
            <person name="Norman J."/>
            <person name="Olle B."/>
            <person name="Tanoue T."/>
            <person name="Arita M."/>
            <person name="Bucci V."/>
            <person name="Atarashi K."/>
            <person name="Xavier R."/>
            <person name="Honda K."/>
        </authorList>
    </citation>
    <scope>NUCLEOTIDE SEQUENCE [LARGE SCALE GENOMIC DNA]</scope>
    <source>
        <strain evidence="4">k04-0078-D8-1</strain>
    </source>
</reference>
<feature type="chain" id="PRO_5046575854" description="CBM6 domain-containing protein" evidence="1">
    <location>
        <begin position="31"/>
        <end position="701"/>
    </location>
</feature>
<dbReference type="RefSeq" id="WP_256162342.1">
    <property type="nucleotide sequence ID" value="NZ_BAABYW010000001.1"/>
</dbReference>
<feature type="signal peptide" evidence="1">
    <location>
        <begin position="1"/>
        <end position="30"/>
    </location>
</feature>
<gene>
    <name evidence="3" type="ORF">K040078D81_00680</name>
</gene>
<organism evidence="3 4">
    <name type="scientific">Blautia hominis</name>
    <dbReference type="NCBI Taxonomy" id="2025493"/>
    <lineage>
        <taxon>Bacteria</taxon>
        <taxon>Bacillati</taxon>
        <taxon>Bacillota</taxon>
        <taxon>Clostridia</taxon>
        <taxon>Lachnospirales</taxon>
        <taxon>Lachnospiraceae</taxon>
        <taxon>Blautia</taxon>
    </lineage>
</organism>
<dbReference type="Gene3D" id="2.80.10.50">
    <property type="match status" value="1"/>
</dbReference>
<evidence type="ECO:0000256" key="1">
    <source>
        <dbReference type="SAM" id="SignalP"/>
    </source>
</evidence>
<dbReference type="PANTHER" id="PTHR38792">
    <property type="entry name" value="BNR/ASP-BOX REPEAT DOMAIN PROTEIN (AFU_ORTHOLOGUE AFUA_7G06430)-RELATED"/>
    <property type="match status" value="1"/>
</dbReference>
<dbReference type="InterPro" id="IPR000772">
    <property type="entry name" value="Ricin_B_lectin"/>
</dbReference>
<name>A0ABQ0B3B6_9FIRM</name>
<dbReference type="Pfam" id="PF14200">
    <property type="entry name" value="RicinB_lectin_2"/>
    <property type="match status" value="2"/>
</dbReference>
<dbReference type="InterPro" id="IPR005084">
    <property type="entry name" value="CBM6"/>
</dbReference>
<proteinExistence type="predicted"/>
<dbReference type="Proteomes" id="UP001600943">
    <property type="component" value="Unassembled WGS sequence"/>
</dbReference>
<keyword evidence="4" id="KW-1185">Reference proteome</keyword>
<keyword evidence="1" id="KW-0732">Signal</keyword>
<evidence type="ECO:0000313" key="3">
    <source>
        <dbReference type="EMBL" id="GAA6405951.1"/>
    </source>
</evidence>
<dbReference type="PROSITE" id="PS50231">
    <property type="entry name" value="RICIN_B_LECTIN"/>
    <property type="match status" value="1"/>
</dbReference>
<dbReference type="Gene3D" id="2.120.10.10">
    <property type="match status" value="1"/>
</dbReference>
<evidence type="ECO:0000313" key="4">
    <source>
        <dbReference type="Proteomes" id="UP001600943"/>
    </source>
</evidence>